<sequence length="591" mass="59166">MTPDIRRAIRASLLLLASALAACGGGSSAVTSSATVGFPSDATLGFTLTPAAIKTLRFTWNDAAGETGYRLLEDPDGASGYTPIADLPADTTQYDHGVFLPERVNARYRLQVCRDQDCVDTAEQRVSDALVPAIGYVKAAAPADNDRFGQSVAVSADGQFLAVGAPGSASGRGSGGAVYVFARTGAQWAQASRLAPPAPEPGDLFGYSLALSADGATLAVGAPTGSGDVGHSGSAFVFTRGGGAAAWGLPVRVAASNADAGDRFGWQVALSGDGTVLAVTAPDESGDARAINGADNNSRRRSGAAYVFALAAAAWTQQAYVKASNADADDGFGAALALSADGQTLAVGATNESSAATGVGGDPDDNTAQSSGAVYVFGRARDTWSQQAYVKASNTLGNAAFGAAIALSADGQAMAVGSPYEASGARGIDGDPHNNAATASGAAYLFDRQGGQWRQSTYVKASNADANDNFGASVVLSRDGATLAVGAPGEGSAARGLQADQGDNSAPWSGAAYLFRRTAAGWRQQAYLKPSNTLRGDGFGSTLALSDQGAGVGPPRAALAAGSPSAVNASPGIGGDQADRSGSDVGAVYLY</sequence>
<dbReference type="PROSITE" id="PS51470">
    <property type="entry name" value="FG_GAP"/>
    <property type="match status" value="2"/>
</dbReference>
<reference evidence="6 7" key="1">
    <citation type="submission" date="2018-08" db="EMBL/GenBank/DDBJ databases">
        <title>Hydrogenophaga sp. LA-38 isolated from sludge.</title>
        <authorList>
            <person name="Im W.-T."/>
        </authorList>
    </citation>
    <scope>NUCLEOTIDE SEQUENCE [LARGE SCALE GENOMIC DNA]</scope>
    <source>
        <strain evidence="6 7">LA-38</strain>
    </source>
</reference>
<name>A0A372EEP2_9BURK</name>
<keyword evidence="3" id="KW-0325">Glycoprotein</keyword>
<keyword evidence="2" id="KW-0677">Repeat</keyword>
<feature type="signal peptide" evidence="5">
    <location>
        <begin position="1"/>
        <end position="21"/>
    </location>
</feature>
<dbReference type="SMART" id="SM00191">
    <property type="entry name" value="Int_alpha"/>
    <property type="match status" value="6"/>
</dbReference>
<feature type="region of interest" description="Disordered" evidence="4">
    <location>
        <begin position="553"/>
        <end position="580"/>
    </location>
</feature>
<dbReference type="Pfam" id="PF14312">
    <property type="entry name" value="FG-GAP_2"/>
    <property type="match status" value="5"/>
</dbReference>
<keyword evidence="7" id="KW-1185">Reference proteome</keyword>
<organism evidence="6 7">
    <name type="scientific">Hydrogenophaga borbori</name>
    <dbReference type="NCBI Taxonomy" id="2294117"/>
    <lineage>
        <taxon>Bacteria</taxon>
        <taxon>Pseudomonadati</taxon>
        <taxon>Pseudomonadota</taxon>
        <taxon>Betaproteobacteria</taxon>
        <taxon>Burkholderiales</taxon>
        <taxon>Comamonadaceae</taxon>
        <taxon>Hydrogenophaga</taxon>
    </lineage>
</organism>
<dbReference type="PANTHER" id="PTHR36220:SF1">
    <property type="entry name" value="GAMMA TUBULIN COMPLEX COMPONENT C-TERMINAL DOMAIN-CONTAINING PROTEIN"/>
    <property type="match status" value="1"/>
</dbReference>
<evidence type="ECO:0000256" key="1">
    <source>
        <dbReference type="ARBA" id="ARBA00022729"/>
    </source>
</evidence>
<dbReference type="Gene3D" id="2.130.10.130">
    <property type="entry name" value="Integrin alpha, N-terminal"/>
    <property type="match status" value="3"/>
</dbReference>
<dbReference type="EMBL" id="QVLS01000015">
    <property type="protein sequence ID" value="RFP76221.1"/>
    <property type="molecule type" value="Genomic_DNA"/>
</dbReference>
<feature type="chain" id="PRO_5016811452" evidence="5">
    <location>
        <begin position="22"/>
        <end position="591"/>
    </location>
</feature>
<gene>
    <name evidence="6" type="ORF">DY262_20030</name>
</gene>
<keyword evidence="6" id="KW-0401">Integrin</keyword>
<protein>
    <submittedName>
        <fullName evidence="6">Integrin</fullName>
    </submittedName>
</protein>
<evidence type="ECO:0000256" key="4">
    <source>
        <dbReference type="SAM" id="MobiDB-lite"/>
    </source>
</evidence>
<dbReference type="AlphaFoldDB" id="A0A372EEP2"/>
<accession>A0A372EEP2</accession>
<proteinExistence type="predicted"/>
<evidence type="ECO:0000256" key="2">
    <source>
        <dbReference type="ARBA" id="ARBA00022737"/>
    </source>
</evidence>
<dbReference type="PROSITE" id="PS51257">
    <property type="entry name" value="PROKAR_LIPOPROTEIN"/>
    <property type="match status" value="1"/>
</dbReference>
<evidence type="ECO:0000313" key="6">
    <source>
        <dbReference type="EMBL" id="RFP76221.1"/>
    </source>
</evidence>
<dbReference type="InterPro" id="IPR013519">
    <property type="entry name" value="Int_alpha_beta-p"/>
</dbReference>
<dbReference type="SUPFAM" id="SSF50965">
    <property type="entry name" value="Galactose oxidase, central domain"/>
    <property type="match status" value="1"/>
</dbReference>
<dbReference type="InterPro" id="IPR013517">
    <property type="entry name" value="FG-GAP"/>
</dbReference>
<dbReference type="GO" id="GO:0007229">
    <property type="term" value="P:integrin-mediated signaling pathway"/>
    <property type="evidence" value="ECO:0007669"/>
    <property type="project" value="UniProtKB-KW"/>
</dbReference>
<dbReference type="InterPro" id="IPR028994">
    <property type="entry name" value="Integrin_alpha_N"/>
</dbReference>
<dbReference type="InterPro" id="IPR011043">
    <property type="entry name" value="Gal_Oxase/kelch_b-propeller"/>
</dbReference>
<evidence type="ECO:0000313" key="7">
    <source>
        <dbReference type="Proteomes" id="UP000261931"/>
    </source>
</evidence>
<evidence type="ECO:0000256" key="3">
    <source>
        <dbReference type="ARBA" id="ARBA00023180"/>
    </source>
</evidence>
<keyword evidence="1 5" id="KW-0732">Signal</keyword>
<dbReference type="PANTHER" id="PTHR36220">
    <property type="entry name" value="UNNAMED PRODUCT"/>
    <property type="match status" value="1"/>
</dbReference>
<comment type="caution">
    <text evidence="6">The sequence shown here is derived from an EMBL/GenBank/DDBJ whole genome shotgun (WGS) entry which is preliminary data.</text>
</comment>
<evidence type="ECO:0000256" key="5">
    <source>
        <dbReference type="SAM" id="SignalP"/>
    </source>
</evidence>
<dbReference type="Proteomes" id="UP000261931">
    <property type="component" value="Unassembled WGS sequence"/>
</dbReference>
<dbReference type="RefSeq" id="WP_116960839.1">
    <property type="nucleotide sequence ID" value="NZ_QVLS01000015.1"/>
</dbReference>